<sequence length="162" mass="16846">MNVSIVSFRAGLRVAALGGLLSVGSGAALAQPALPAPGIDNSGSFQHERSACMNGMTPQSPATCLEEARNAAADKRRGRLEQGGVDYAANAAKRCEVFRNREDAAACTARVTGRGEWAGTVSDGGMIRAVETIRLPRDNANVSIEPRSADPVILPAARGTTR</sequence>
<keyword evidence="1" id="KW-0732">Signal</keyword>
<dbReference type="AlphaFoldDB" id="A0A318SR82"/>
<dbReference type="RefSeq" id="WP_110464019.1">
    <property type="nucleotide sequence ID" value="NZ_JAMOFZ010000002.1"/>
</dbReference>
<gene>
    <name evidence="2" type="ORF">DFQ15_10129</name>
</gene>
<dbReference type="EMBL" id="QJTC01000001">
    <property type="protein sequence ID" value="PYE79710.1"/>
    <property type="molecule type" value="Genomic_DNA"/>
</dbReference>
<reference evidence="2 3" key="1">
    <citation type="submission" date="2018-06" db="EMBL/GenBank/DDBJ databases">
        <title>Genomic Encyclopedia of Type Strains, Phase III (KMG-III): the genomes of soil and plant-associated and newly described type strains.</title>
        <authorList>
            <person name="Whitman W."/>
        </authorList>
    </citation>
    <scope>NUCLEOTIDE SEQUENCE [LARGE SCALE GENOMIC DNA]</scope>
    <source>
        <strain evidence="2 3">CECT 7646</strain>
    </source>
</reference>
<proteinExistence type="predicted"/>
<feature type="signal peptide" evidence="1">
    <location>
        <begin position="1"/>
        <end position="30"/>
    </location>
</feature>
<organism evidence="2 3">
    <name type="scientific">Xylophilus ampelinus</name>
    <dbReference type="NCBI Taxonomy" id="54067"/>
    <lineage>
        <taxon>Bacteria</taxon>
        <taxon>Pseudomonadati</taxon>
        <taxon>Pseudomonadota</taxon>
        <taxon>Betaproteobacteria</taxon>
        <taxon>Burkholderiales</taxon>
        <taxon>Xylophilus</taxon>
    </lineage>
</organism>
<accession>A0A318SR82</accession>
<keyword evidence="3" id="KW-1185">Reference proteome</keyword>
<feature type="chain" id="PRO_5016449341" description="DUF4189 domain-containing protein" evidence="1">
    <location>
        <begin position="31"/>
        <end position="162"/>
    </location>
</feature>
<evidence type="ECO:0000313" key="3">
    <source>
        <dbReference type="Proteomes" id="UP000247540"/>
    </source>
</evidence>
<evidence type="ECO:0008006" key="4">
    <source>
        <dbReference type="Google" id="ProtNLM"/>
    </source>
</evidence>
<name>A0A318SR82_9BURK</name>
<dbReference type="Proteomes" id="UP000247540">
    <property type="component" value="Unassembled WGS sequence"/>
</dbReference>
<protein>
    <recommendedName>
        <fullName evidence="4">DUF4189 domain-containing protein</fullName>
    </recommendedName>
</protein>
<evidence type="ECO:0000256" key="1">
    <source>
        <dbReference type="SAM" id="SignalP"/>
    </source>
</evidence>
<dbReference type="OrthoDB" id="8911869at2"/>
<evidence type="ECO:0000313" key="2">
    <source>
        <dbReference type="EMBL" id="PYE79710.1"/>
    </source>
</evidence>
<comment type="caution">
    <text evidence="2">The sequence shown here is derived from an EMBL/GenBank/DDBJ whole genome shotgun (WGS) entry which is preliminary data.</text>
</comment>